<accession>A0A512C2Q0</accession>
<evidence type="ECO:0000256" key="2">
    <source>
        <dbReference type="ARBA" id="ARBA00022908"/>
    </source>
</evidence>
<dbReference type="SUPFAM" id="SSF56349">
    <property type="entry name" value="DNA breaking-rejoining enzymes"/>
    <property type="match status" value="1"/>
</dbReference>
<comment type="caution">
    <text evidence="8">The sequence shown here is derived from an EMBL/GenBank/DDBJ whole genome shotgun (WGS) entry which is preliminary data.</text>
</comment>
<sequence length="410" mass="45847">MAREGRLGTGPLMIGKEAAQVHSMELRFGPMTDALIRREGLNIDDQSRKLLIKAVAHALDAAAQKLERNAEFDYSPDPAASRFPKWEPVQTEPEKSGPTLSVADLWKRWKIYRADKKAPTTIERYEASLRSLSAFTKGKPAAEVTSDDLYSWAVHRRDVENISPKVVNQVDLVAVSSAFKWAASRQGGKLISSNPVTRDVRLDLPKVQKERESTLRSHEITAILQASLGVKDDPKNPTSAFARRWCPWLAAYSGARIQELTGLRVEDVENEGGIWVMHFHKTKTGQPRTVPLHEHLIEMGFLDFVKSRKAGPLFYDPKRSTGKAKTPQAEQRAIKLADWVRTQTNLDKAVDPNHGWRHTFKTRALAAGIPERISDAITGHSTASVARSYETPTVGMKAEALSKFPRYVVR</sequence>
<proteinExistence type="inferred from homology"/>
<evidence type="ECO:0000256" key="5">
    <source>
        <dbReference type="PROSITE-ProRule" id="PRU01248"/>
    </source>
</evidence>
<name>A0A512C2Q0_9HYPH</name>
<evidence type="ECO:0000313" key="8">
    <source>
        <dbReference type="EMBL" id="GEO18488.1"/>
    </source>
</evidence>
<protein>
    <recommendedName>
        <fullName evidence="10">Integrase</fullName>
    </recommendedName>
</protein>
<dbReference type="Gene3D" id="1.10.443.10">
    <property type="entry name" value="Intergrase catalytic core"/>
    <property type="match status" value="1"/>
</dbReference>
<dbReference type="EMBL" id="BJYU01000199">
    <property type="protein sequence ID" value="GEO18488.1"/>
    <property type="molecule type" value="Genomic_DNA"/>
</dbReference>
<evidence type="ECO:0000256" key="1">
    <source>
        <dbReference type="ARBA" id="ARBA00008857"/>
    </source>
</evidence>
<dbReference type="PANTHER" id="PTHR30349">
    <property type="entry name" value="PHAGE INTEGRASE-RELATED"/>
    <property type="match status" value="1"/>
</dbReference>
<evidence type="ECO:0000313" key="9">
    <source>
        <dbReference type="Proteomes" id="UP000321085"/>
    </source>
</evidence>
<dbReference type="Gene3D" id="1.10.150.130">
    <property type="match status" value="1"/>
</dbReference>
<dbReference type="InterPro" id="IPR002104">
    <property type="entry name" value="Integrase_catalytic"/>
</dbReference>
<gene>
    <name evidence="8" type="ORF">MAE02_61840</name>
</gene>
<evidence type="ECO:0000256" key="3">
    <source>
        <dbReference type="ARBA" id="ARBA00023125"/>
    </source>
</evidence>
<dbReference type="GO" id="GO:0015074">
    <property type="term" value="P:DNA integration"/>
    <property type="evidence" value="ECO:0007669"/>
    <property type="project" value="UniProtKB-KW"/>
</dbReference>
<evidence type="ECO:0000256" key="4">
    <source>
        <dbReference type="ARBA" id="ARBA00023172"/>
    </source>
</evidence>
<dbReference type="Pfam" id="PF00589">
    <property type="entry name" value="Phage_integrase"/>
    <property type="match status" value="1"/>
</dbReference>
<evidence type="ECO:0000259" key="6">
    <source>
        <dbReference type="PROSITE" id="PS51898"/>
    </source>
</evidence>
<keyword evidence="4" id="KW-0233">DNA recombination</keyword>
<evidence type="ECO:0000259" key="7">
    <source>
        <dbReference type="PROSITE" id="PS51900"/>
    </source>
</evidence>
<reference evidence="8 9" key="1">
    <citation type="submission" date="2019-07" db="EMBL/GenBank/DDBJ databases">
        <title>Whole genome shotgun sequence of Microvirga aerophila NBRC 106136.</title>
        <authorList>
            <person name="Hosoyama A."/>
            <person name="Uohara A."/>
            <person name="Ohji S."/>
            <person name="Ichikawa N."/>
        </authorList>
    </citation>
    <scope>NUCLEOTIDE SEQUENCE [LARGE SCALE GENOMIC DNA]</scope>
    <source>
        <strain evidence="8 9">NBRC 106136</strain>
    </source>
</reference>
<dbReference type="InterPro" id="IPR010998">
    <property type="entry name" value="Integrase_recombinase_N"/>
</dbReference>
<dbReference type="AlphaFoldDB" id="A0A512C2Q0"/>
<keyword evidence="9" id="KW-1185">Reference proteome</keyword>
<dbReference type="PROSITE" id="PS51898">
    <property type="entry name" value="TYR_RECOMBINASE"/>
    <property type="match status" value="1"/>
</dbReference>
<feature type="domain" description="Core-binding (CB)" evidence="7">
    <location>
        <begin position="100"/>
        <end position="183"/>
    </location>
</feature>
<feature type="domain" description="Tyr recombinase" evidence="6">
    <location>
        <begin position="210"/>
        <end position="402"/>
    </location>
</feature>
<keyword evidence="2" id="KW-0229">DNA integration</keyword>
<organism evidence="8 9">
    <name type="scientific">Microvirga aerophila</name>
    <dbReference type="NCBI Taxonomy" id="670291"/>
    <lineage>
        <taxon>Bacteria</taxon>
        <taxon>Pseudomonadati</taxon>
        <taxon>Pseudomonadota</taxon>
        <taxon>Alphaproteobacteria</taxon>
        <taxon>Hyphomicrobiales</taxon>
        <taxon>Methylobacteriaceae</taxon>
        <taxon>Microvirga</taxon>
    </lineage>
</organism>
<dbReference type="GO" id="GO:0003677">
    <property type="term" value="F:DNA binding"/>
    <property type="evidence" value="ECO:0007669"/>
    <property type="project" value="UniProtKB-UniRule"/>
</dbReference>
<dbReference type="InterPro" id="IPR013762">
    <property type="entry name" value="Integrase-like_cat_sf"/>
</dbReference>
<dbReference type="PANTHER" id="PTHR30349:SF64">
    <property type="entry name" value="PROPHAGE INTEGRASE INTD-RELATED"/>
    <property type="match status" value="1"/>
</dbReference>
<keyword evidence="3 5" id="KW-0238">DNA-binding</keyword>
<dbReference type="InterPro" id="IPR011010">
    <property type="entry name" value="DNA_brk_join_enz"/>
</dbReference>
<evidence type="ECO:0008006" key="10">
    <source>
        <dbReference type="Google" id="ProtNLM"/>
    </source>
</evidence>
<dbReference type="Proteomes" id="UP000321085">
    <property type="component" value="Unassembled WGS sequence"/>
</dbReference>
<dbReference type="InterPro" id="IPR050090">
    <property type="entry name" value="Tyrosine_recombinase_XerCD"/>
</dbReference>
<comment type="similarity">
    <text evidence="1">Belongs to the 'phage' integrase family.</text>
</comment>
<dbReference type="InterPro" id="IPR044068">
    <property type="entry name" value="CB"/>
</dbReference>
<dbReference type="PROSITE" id="PS51900">
    <property type="entry name" value="CB"/>
    <property type="match status" value="1"/>
</dbReference>
<dbReference type="GO" id="GO:0006310">
    <property type="term" value="P:DNA recombination"/>
    <property type="evidence" value="ECO:0007669"/>
    <property type="project" value="UniProtKB-KW"/>
</dbReference>